<evidence type="ECO:0000313" key="5">
    <source>
        <dbReference type="EMBL" id="MBV7260317.1"/>
    </source>
</evidence>
<accession>A0A9X1JQE5</accession>
<dbReference type="InterPro" id="IPR052042">
    <property type="entry name" value="Tail_sheath_structural"/>
</dbReference>
<organism evidence="5 6">
    <name type="scientific">Erythrobacter crassostreae</name>
    <dbReference type="NCBI Taxonomy" id="2828328"/>
    <lineage>
        <taxon>Bacteria</taxon>
        <taxon>Pseudomonadati</taxon>
        <taxon>Pseudomonadota</taxon>
        <taxon>Alphaproteobacteria</taxon>
        <taxon>Sphingomonadales</taxon>
        <taxon>Erythrobacteraceae</taxon>
        <taxon>Erythrobacter/Porphyrobacter group</taxon>
        <taxon>Erythrobacter</taxon>
    </lineage>
</organism>
<dbReference type="EMBL" id="JAGSPC010000004">
    <property type="protein sequence ID" value="MBV7260317.1"/>
    <property type="molecule type" value="Genomic_DNA"/>
</dbReference>
<name>A0A9X1JQE5_9SPHN</name>
<feature type="region of interest" description="Disordered" evidence="2">
    <location>
        <begin position="198"/>
        <end position="218"/>
    </location>
</feature>
<feature type="domain" description="Tail sheath protein subtilisin-like" evidence="3">
    <location>
        <begin position="346"/>
        <end position="420"/>
    </location>
</feature>
<evidence type="ECO:0000256" key="2">
    <source>
        <dbReference type="SAM" id="MobiDB-lite"/>
    </source>
</evidence>
<dbReference type="PANTHER" id="PTHR35861">
    <property type="match status" value="1"/>
</dbReference>
<dbReference type="AlphaFoldDB" id="A0A9X1JQE5"/>
<dbReference type="Proteomes" id="UP001138681">
    <property type="component" value="Unassembled WGS sequence"/>
</dbReference>
<evidence type="ECO:0000259" key="3">
    <source>
        <dbReference type="Pfam" id="PF04984"/>
    </source>
</evidence>
<comment type="caution">
    <text evidence="5">The sequence shown here is derived from an EMBL/GenBank/DDBJ whole genome shotgun (WGS) entry which is preliminary data.</text>
</comment>
<reference evidence="5" key="1">
    <citation type="submission" date="2021-04" db="EMBL/GenBank/DDBJ databases">
        <authorList>
            <person name="Pira H."/>
            <person name="Risdian C."/>
            <person name="Wink J."/>
        </authorList>
    </citation>
    <scope>NUCLEOTIDE SEQUENCE</scope>
    <source>
        <strain evidence="5">WH158</strain>
    </source>
</reference>
<dbReference type="PANTHER" id="PTHR35861:SF1">
    <property type="entry name" value="PHAGE TAIL SHEATH PROTEIN"/>
    <property type="match status" value="1"/>
</dbReference>
<proteinExistence type="inferred from homology"/>
<dbReference type="InterPro" id="IPR020287">
    <property type="entry name" value="Tail_sheath_C"/>
</dbReference>
<dbReference type="InterPro" id="IPR035089">
    <property type="entry name" value="Phage_sheath_subtilisin"/>
</dbReference>
<evidence type="ECO:0000256" key="1">
    <source>
        <dbReference type="ARBA" id="ARBA00008005"/>
    </source>
</evidence>
<sequence length="531" mass="57623">MPIEVSYPGVYAEELPSNSHSIAPVVTNITAFVGRAISGAVEEPTPIFNFQDFRRYFGGLQHDYPMSYAVQDFFENGGGQALIIRLFEPAIGRGAARLSFQCPLTLQAADPGRWGNMLSAKIDTNGINEQTAAQFKDQYGIGKDDLFNLTLTLTDSKGKAVSVERYLNLSVSMEGKRRTFPNRLDKILAAESSLARVSHMPETPPGDGETAQGVDGDDGTYLQPSTYLGSRRAKTGIYALDKCELFNLLCIPPDRRLLPDLPQSEWDLPSSVRSAAAQYAAEARAFYIIDPISEWVDKAKRGELSDIHPSQLGIDGGTPSDGKVGRNCAVYFPRIIKEDPVNGDEALFPACGAISGAIASNDVACGVWNSPAGATAGLSGVVRLELDLSDDDNSHLNSLGINCLRTFPKIGPTIWGARTLRGADANEDEFQYIAIRRLCLFVEEALYCGTQWAVFQPNNEALWSSLRLGVGTFLAGLGKQGALYNYTVQCDATNNTLDSIEQGIVIITVRIAPVDPTEFITLQIQHSVLPV</sequence>
<protein>
    <submittedName>
        <fullName evidence="5">Phage tail sheath family protein</fullName>
    </submittedName>
</protein>
<keyword evidence="6" id="KW-1185">Reference proteome</keyword>
<feature type="domain" description="Tail sheath protein C-terminal" evidence="4">
    <location>
        <begin position="428"/>
        <end position="525"/>
    </location>
</feature>
<dbReference type="Pfam" id="PF04984">
    <property type="entry name" value="Phage_sheath_1"/>
    <property type="match status" value="1"/>
</dbReference>
<gene>
    <name evidence="5" type="ORF">KCG46_12120</name>
</gene>
<evidence type="ECO:0000313" key="6">
    <source>
        <dbReference type="Proteomes" id="UP001138681"/>
    </source>
</evidence>
<evidence type="ECO:0000259" key="4">
    <source>
        <dbReference type="Pfam" id="PF17482"/>
    </source>
</evidence>
<dbReference type="Pfam" id="PF17482">
    <property type="entry name" value="Phage_sheath_1C"/>
    <property type="match status" value="1"/>
</dbReference>
<comment type="similarity">
    <text evidence="1">Belongs to the myoviridae tail sheath protein family.</text>
</comment>
<dbReference type="RefSeq" id="WP_218405704.1">
    <property type="nucleotide sequence ID" value="NZ_JAGSPC010000004.1"/>
</dbReference>